<dbReference type="Pfam" id="PF00270">
    <property type="entry name" value="DEAD"/>
    <property type="match status" value="1"/>
</dbReference>
<dbReference type="CDD" id="cd18787">
    <property type="entry name" value="SF2_C_DEAD"/>
    <property type="match status" value="1"/>
</dbReference>
<gene>
    <name evidence="12" type="ORF">SanaruYs_15020</name>
</gene>
<dbReference type="PANTHER" id="PTHR47959">
    <property type="entry name" value="ATP-DEPENDENT RNA HELICASE RHLE-RELATED"/>
    <property type="match status" value="1"/>
</dbReference>
<dbReference type="RefSeq" id="WP_218022386.1">
    <property type="nucleotide sequence ID" value="NZ_BHXQ01000002.1"/>
</dbReference>
<feature type="region of interest" description="Disordered" evidence="8">
    <location>
        <begin position="382"/>
        <end position="407"/>
    </location>
</feature>
<protein>
    <submittedName>
        <fullName evidence="12">ATP-dependent helicase</fullName>
    </submittedName>
</protein>
<dbReference type="PANTHER" id="PTHR47959:SF13">
    <property type="entry name" value="ATP-DEPENDENT RNA HELICASE RHLE"/>
    <property type="match status" value="1"/>
</dbReference>
<dbReference type="PROSITE" id="PS51192">
    <property type="entry name" value="HELICASE_ATP_BIND_1"/>
    <property type="match status" value="1"/>
</dbReference>
<evidence type="ECO:0000256" key="2">
    <source>
        <dbReference type="ARBA" id="ARBA00022801"/>
    </source>
</evidence>
<dbReference type="InterPro" id="IPR011545">
    <property type="entry name" value="DEAD/DEAH_box_helicase_dom"/>
</dbReference>
<evidence type="ECO:0000256" key="7">
    <source>
        <dbReference type="RuleBase" id="RU000492"/>
    </source>
</evidence>
<keyword evidence="1 7" id="KW-0547">Nucleotide-binding</keyword>
<evidence type="ECO:0000256" key="6">
    <source>
        <dbReference type="PROSITE-ProRule" id="PRU00552"/>
    </source>
</evidence>
<evidence type="ECO:0000259" key="11">
    <source>
        <dbReference type="PROSITE" id="PS51195"/>
    </source>
</evidence>
<accession>A0A401U8S3</accession>
<organism evidence="12 13">
    <name type="scientific">Chryseotalea sanaruensis</name>
    <dbReference type="NCBI Taxonomy" id="2482724"/>
    <lineage>
        <taxon>Bacteria</taxon>
        <taxon>Pseudomonadati</taxon>
        <taxon>Bacteroidota</taxon>
        <taxon>Cytophagia</taxon>
        <taxon>Cytophagales</taxon>
        <taxon>Chryseotaleaceae</taxon>
        <taxon>Chryseotalea</taxon>
    </lineage>
</organism>
<dbReference type="Pfam" id="PF00271">
    <property type="entry name" value="Helicase_C"/>
    <property type="match status" value="1"/>
</dbReference>
<dbReference type="InterPro" id="IPR044742">
    <property type="entry name" value="DEAD/DEAH_RhlB"/>
</dbReference>
<feature type="domain" description="DEAD-box RNA helicase Q" evidence="11">
    <location>
        <begin position="1"/>
        <end position="29"/>
    </location>
</feature>
<feature type="domain" description="Helicase ATP-binding" evidence="9">
    <location>
        <begin position="32"/>
        <end position="206"/>
    </location>
</feature>
<evidence type="ECO:0000259" key="9">
    <source>
        <dbReference type="PROSITE" id="PS51192"/>
    </source>
</evidence>
<evidence type="ECO:0000313" key="12">
    <source>
        <dbReference type="EMBL" id="GCC51279.1"/>
    </source>
</evidence>
<dbReference type="InterPro" id="IPR001650">
    <property type="entry name" value="Helicase_C-like"/>
</dbReference>
<keyword evidence="13" id="KW-1185">Reference proteome</keyword>
<evidence type="ECO:0000256" key="5">
    <source>
        <dbReference type="ARBA" id="ARBA00038437"/>
    </source>
</evidence>
<dbReference type="InterPro" id="IPR000629">
    <property type="entry name" value="RNA-helicase_DEAD-box_CS"/>
</dbReference>
<evidence type="ECO:0000256" key="3">
    <source>
        <dbReference type="ARBA" id="ARBA00022806"/>
    </source>
</evidence>
<feature type="short sequence motif" description="Q motif" evidence="6">
    <location>
        <begin position="1"/>
        <end position="29"/>
    </location>
</feature>
<dbReference type="PROSITE" id="PS51195">
    <property type="entry name" value="Q_MOTIF"/>
    <property type="match status" value="1"/>
</dbReference>
<dbReference type="GO" id="GO:0005524">
    <property type="term" value="F:ATP binding"/>
    <property type="evidence" value="ECO:0007669"/>
    <property type="project" value="UniProtKB-KW"/>
</dbReference>
<comment type="similarity">
    <text evidence="5 7">Belongs to the DEAD box helicase family.</text>
</comment>
<dbReference type="GO" id="GO:0005829">
    <property type="term" value="C:cytosol"/>
    <property type="evidence" value="ECO:0007669"/>
    <property type="project" value="TreeGrafter"/>
</dbReference>
<dbReference type="InterPro" id="IPR050079">
    <property type="entry name" value="DEAD_box_RNA_helicase"/>
</dbReference>
<dbReference type="InterPro" id="IPR014014">
    <property type="entry name" value="RNA_helicase_DEAD_Q_motif"/>
</dbReference>
<dbReference type="SMART" id="SM00490">
    <property type="entry name" value="HELICc"/>
    <property type="match status" value="1"/>
</dbReference>
<comment type="caution">
    <text evidence="12">The sequence shown here is derived from an EMBL/GenBank/DDBJ whole genome shotgun (WGS) entry which is preliminary data.</text>
</comment>
<evidence type="ECO:0000256" key="4">
    <source>
        <dbReference type="ARBA" id="ARBA00022840"/>
    </source>
</evidence>
<reference evidence="12 13" key="1">
    <citation type="submission" date="2018-11" db="EMBL/GenBank/DDBJ databases">
        <title>Chryseotalea sanarue gen. nov., sp., nov., a member of the family Cytophagaceae, isolated from a brackish lake in Hamamatsu Japan.</title>
        <authorList>
            <person name="Maejima Y."/>
            <person name="Iino T."/>
            <person name="Muraguchi Y."/>
            <person name="Fukuda K."/>
            <person name="Ohkuma M."/>
            <person name="Moriuchi R."/>
            <person name="Dohra H."/>
            <person name="Kimbara K."/>
            <person name="Shintani M."/>
        </authorList>
    </citation>
    <scope>NUCLEOTIDE SEQUENCE [LARGE SCALE GENOMIC DNA]</scope>
    <source>
        <strain evidence="12 13">Ys</strain>
    </source>
</reference>
<evidence type="ECO:0000313" key="13">
    <source>
        <dbReference type="Proteomes" id="UP000288227"/>
    </source>
</evidence>
<evidence type="ECO:0000256" key="8">
    <source>
        <dbReference type="SAM" id="MobiDB-lite"/>
    </source>
</evidence>
<dbReference type="EMBL" id="BHXQ01000002">
    <property type="protein sequence ID" value="GCC51279.1"/>
    <property type="molecule type" value="Genomic_DNA"/>
</dbReference>
<dbReference type="AlphaFoldDB" id="A0A401U8S3"/>
<evidence type="ECO:0000259" key="10">
    <source>
        <dbReference type="PROSITE" id="PS51194"/>
    </source>
</evidence>
<dbReference type="PROSITE" id="PS51194">
    <property type="entry name" value="HELICASE_CTER"/>
    <property type="match status" value="1"/>
</dbReference>
<dbReference type="SMART" id="SM00487">
    <property type="entry name" value="DEXDc"/>
    <property type="match status" value="1"/>
</dbReference>
<proteinExistence type="inferred from homology"/>
<dbReference type="GO" id="GO:0003724">
    <property type="term" value="F:RNA helicase activity"/>
    <property type="evidence" value="ECO:0007669"/>
    <property type="project" value="InterPro"/>
</dbReference>
<dbReference type="GO" id="GO:0016787">
    <property type="term" value="F:hydrolase activity"/>
    <property type="evidence" value="ECO:0007669"/>
    <property type="project" value="UniProtKB-KW"/>
</dbReference>
<dbReference type="CDD" id="cd00268">
    <property type="entry name" value="DEADc"/>
    <property type="match status" value="1"/>
</dbReference>
<keyword evidence="3 7" id="KW-0347">Helicase</keyword>
<dbReference type="Gene3D" id="3.40.50.300">
    <property type="entry name" value="P-loop containing nucleotide triphosphate hydrolases"/>
    <property type="match status" value="2"/>
</dbReference>
<feature type="compositionally biased region" description="Basic residues" evidence="8">
    <location>
        <begin position="387"/>
        <end position="407"/>
    </location>
</feature>
<dbReference type="SUPFAM" id="SSF52540">
    <property type="entry name" value="P-loop containing nucleoside triphosphate hydrolases"/>
    <property type="match status" value="1"/>
</dbReference>
<name>A0A401U8S3_9BACT</name>
<dbReference type="GO" id="GO:0003676">
    <property type="term" value="F:nucleic acid binding"/>
    <property type="evidence" value="ECO:0007669"/>
    <property type="project" value="InterPro"/>
</dbReference>
<dbReference type="Proteomes" id="UP000288227">
    <property type="component" value="Unassembled WGS sequence"/>
</dbReference>
<keyword evidence="4 7" id="KW-0067">ATP-binding</keyword>
<keyword evidence="2 7" id="KW-0378">Hydrolase</keyword>
<evidence type="ECO:0000256" key="1">
    <source>
        <dbReference type="ARBA" id="ARBA00022741"/>
    </source>
</evidence>
<feature type="domain" description="Helicase C-terminal" evidence="10">
    <location>
        <begin position="231"/>
        <end position="376"/>
    </location>
</feature>
<dbReference type="PROSITE" id="PS00039">
    <property type="entry name" value="DEAD_ATP_HELICASE"/>
    <property type="match status" value="1"/>
</dbReference>
<dbReference type="InterPro" id="IPR027417">
    <property type="entry name" value="P-loop_NTPase"/>
</dbReference>
<sequence length="407" mass="45257">MTFHDFNFDERLAEGLDSMNYQKPTPIQEQAIPLILEGHDLIACAQTGTGKTAAYILPVVHRMIRGDHRHLNTLIIAPTRELAQQIDQQIEGFAYFTGVSSIPVYGGGDGATWEQQKRALEQGADIIIATPGRLIALLASGTIDLTHLQHLILDEADRMLDMGFYDDIVKIISYLPKKRQTLLFSATMPPKIRQLTSKILHEPKEVNIAISKPAAGILQQAYVVYDAQKMPLIKHILTADTYNSVIIFCSTKDGAKALDRSFQKEGLKASAFHSDLEQSEREEIMRAFKSKQINILIGTDVLSRGIDVDGIDLVINADAPPDPEDYIHRVGRTARAERTGTAITLINDRDQRRFFSIENLIGQEIIKLPIPAALGEGPVYEPETKKKSTFNKGGKKFGGKGKFVKRK</sequence>
<dbReference type="InterPro" id="IPR014001">
    <property type="entry name" value="Helicase_ATP-bd"/>
</dbReference>